<feature type="domain" description="Zinc-ribbon" evidence="7">
    <location>
        <begin position="2"/>
        <end position="24"/>
    </location>
</feature>
<dbReference type="AlphaFoldDB" id="A0A9D1PT03"/>
<dbReference type="Pfam" id="PF13240">
    <property type="entry name" value="Zn_Ribbon_1"/>
    <property type="match status" value="1"/>
</dbReference>
<evidence type="ECO:0000259" key="6">
    <source>
        <dbReference type="Pfam" id="PF05154"/>
    </source>
</evidence>
<feature type="domain" description="TM2" evidence="6">
    <location>
        <begin position="34"/>
        <end position="82"/>
    </location>
</feature>
<comment type="caution">
    <text evidence="8">The sequence shown here is derived from an EMBL/GenBank/DDBJ whole genome shotgun (WGS) entry which is preliminary data.</text>
</comment>
<dbReference type="InterPro" id="IPR026870">
    <property type="entry name" value="Zinc_ribbon_dom"/>
</dbReference>
<keyword evidence="4 5" id="KW-0472">Membrane</keyword>
<gene>
    <name evidence="8" type="ORF">IAB12_04505</name>
</gene>
<evidence type="ECO:0000256" key="5">
    <source>
        <dbReference type="SAM" id="Phobius"/>
    </source>
</evidence>
<feature type="transmembrane region" description="Helical" evidence="5">
    <location>
        <begin position="102"/>
        <end position="122"/>
    </location>
</feature>
<sequence>MYCPNCGKMIEETAIFCPECGRRLKAEINANTKGRSLVAAGLLGLFLGVFGAHNFYLGYKKKAAIQLAVTVVSIIIWIAFFFSFTSFLFSYHYHYDMHIVRWFFMLALSAIAQFGIWIWSFIEAILIFCSCIPNARGEKLL</sequence>
<reference evidence="8" key="1">
    <citation type="journal article" date="2021" name="PeerJ">
        <title>Extensive microbial diversity within the chicken gut microbiome revealed by metagenomics and culture.</title>
        <authorList>
            <person name="Gilroy R."/>
            <person name="Ravi A."/>
            <person name="Getino M."/>
            <person name="Pursley I."/>
            <person name="Horton D.L."/>
            <person name="Alikhan N.F."/>
            <person name="Baker D."/>
            <person name="Gharbi K."/>
            <person name="Hall N."/>
            <person name="Watson M."/>
            <person name="Adriaenssens E.M."/>
            <person name="Foster-Nyarko E."/>
            <person name="Jarju S."/>
            <person name="Secka A."/>
            <person name="Antonio M."/>
            <person name="Oren A."/>
            <person name="Chaudhuri R.R."/>
            <person name="La Ragione R."/>
            <person name="Hildebrand F."/>
            <person name="Pallen M.J."/>
        </authorList>
    </citation>
    <scope>NUCLEOTIDE SEQUENCE</scope>
    <source>
        <strain evidence="8">Gambia11-129</strain>
    </source>
</reference>
<evidence type="ECO:0000256" key="1">
    <source>
        <dbReference type="ARBA" id="ARBA00004141"/>
    </source>
</evidence>
<feature type="transmembrane region" description="Helical" evidence="5">
    <location>
        <begin position="63"/>
        <end position="90"/>
    </location>
</feature>
<feature type="transmembrane region" description="Helical" evidence="5">
    <location>
        <begin position="37"/>
        <end position="57"/>
    </location>
</feature>
<keyword evidence="3 5" id="KW-1133">Transmembrane helix</keyword>
<evidence type="ECO:0000313" key="9">
    <source>
        <dbReference type="Proteomes" id="UP000823936"/>
    </source>
</evidence>
<organism evidence="8 9">
    <name type="scientific">Candidatus Ornithospirochaeta avicola</name>
    <dbReference type="NCBI Taxonomy" id="2840896"/>
    <lineage>
        <taxon>Bacteria</taxon>
        <taxon>Pseudomonadati</taxon>
        <taxon>Spirochaetota</taxon>
        <taxon>Spirochaetia</taxon>
        <taxon>Spirochaetales</taxon>
        <taxon>Spirochaetaceae</taxon>
        <taxon>Spirochaetaceae incertae sedis</taxon>
        <taxon>Candidatus Ornithospirochaeta</taxon>
    </lineage>
</organism>
<evidence type="ECO:0000256" key="2">
    <source>
        <dbReference type="ARBA" id="ARBA00022692"/>
    </source>
</evidence>
<dbReference type="Pfam" id="PF05154">
    <property type="entry name" value="TM2"/>
    <property type="match status" value="1"/>
</dbReference>
<reference evidence="8" key="2">
    <citation type="submission" date="2021-04" db="EMBL/GenBank/DDBJ databases">
        <authorList>
            <person name="Gilroy R."/>
        </authorList>
    </citation>
    <scope>NUCLEOTIDE SEQUENCE</scope>
    <source>
        <strain evidence="8">Gambia11-129</strain>
    </source>
</reference>
<evidence type="ECO:0000256" key="4">
    <source>
        <dbReference type="ARBA" id="ARBA00023136"/>
    </source>
</evidence>
<proteinExistence type="predicted"/>
<dbReference type="InterPro" id="IPR007829">
    <property type="entry name" value="TM2"/>
</dbReference>
<evidence type="ECO:0000313" key="8">
    <source>
        <dbReference type="EMBL" id="HIV99019.1"/>
    </source>
</evidence>
<dbReference type="GO" id="GO:0016020">
    <property type="term" value="C:membrane"/>
    <property type="evidence" value="ECO:0007669"/>
    <property type="project" value="UniProtKB-SubCell"/>
</dbReference>
<evidence type="ECO:0000256" key="3">
    <source>
        <dbReference type="ARBA" id="ARBA00022989"/>
    </source>
</evidence>
<evidence type="ECO:0000259" key="7">
    <source>
        <dbReference type="Pfam" id="PF13240"/>
    </source>
</evidence>
<dbReference type="Proteomes" id="UP000823936">
    <property type="component" value="Unassembled WGS sequence"/>
</dbReference>
<name>A0A9D1PT03_9SPIO</name>
<comment type="subcellular location">
    <subcellularLocation>
        <location evidence="1">Membrane</location>
        <topology evidence="1">Multi-pass membrane protein</topology>
    </subcellularLocation>
</comment>
<protein>
    <submittedName>
        <fullName evidence="8">TM2 domain-containing protein</fullName>
    </submittedName>
</protein>
<dbReference type="EMBL" id="DXHU01000017">
    <property type="protein sequence ID" value="HIV99019.1"/>
    <property type="molecule type" value="Genomic_DNA"/>
</dbReference>
<keyword evidence="2 5" id="KW-0812">Transmembrane</keyword>
<accession>A0A9D1PT03</accession>